<dbReference type="EMBL" id="PGGS01000006">
    <property type="protein sequence ID" value="PNH12645.1"/>
    <property type="molecule type" value="Genomic_DNA"/>
</dbReference>
<dbReference type="GO" id="GO:0103075">
    <property type="term" value="F:indole-3-pyruvate monooxygenase activity"/>
    <property type="evidence" value="ECO:0007669"/>
    <property type="project" value="UniProtKB-EC"/>
</dbReference>
<keyword evidence="8" id="KW-1185">Reference proteome</keyword>
<evidence type="ECO:0000256" key="2">
    <source>
        <dbReference type="ARBA" id="ARBA00022630"/>
    </source>
</evidence>
<keyword evidence="4 6" id="KW-0560">Oxidoreductase</keyword>
<evidence type="ECO:0000256" key="1">
    <source>
        <dbReference type="ARBA" id="ARBA00009183"/>
    </source>
</evidence>
<dbReference type="Proteomes" id="UP000236333">
    <property type="component" value="Unassembled WGS sequence"/>
</dbReference>
<gene>
    <name evidence="7" type="ORF">TSOC_000420</name>
</gene>
<dbReference type="InterPro" id="IPR036188">
    <property type="entry name" value="FAD/NAD-bd_sf"/>
</dbReference>
<dbReference type="InterPro" id="IPR020946">
    <property type="entry name" value="Flavin_mOase-like"/>
</dbReference>
<dbReference type="Pfam" id="PF00743">
    <property type="entry name" value="FMO-like"/>
    <property type="match status" value="2"/>
</dbReference>
<sequence length="519" mass="57361">MSFSVNLALLPAKLRRVLIVGAGVAGLQTAVALLKLGLEVLVLEAEDDVGGVWVRNYSGFGLQIPWRMYQFPEFLWPQELLPTDEYPSGAQVRAYIRAYAAHFDLLRHVRLHCKLLRLRWSPVSSSWEALYCDTAAKKCFKTFADYTVICSGLFSNAYVPDYKGTQAFAGLQLHAKDFTDLAMARGKRVLVVGSGKTAMDCLNSLCAGRTAASITMLFRQGHWPLPRSVLGLPIHRMMFNRAAVGMLPPYYTAGRLERAAGVAARPLKRLFWKGLECVIARTFRITSDVRPTVPLPADLFFGGQILDDTLDELTGCEVLKTIKGEVNRFVRNGVILQDGSFLGVDLILYCTGYSKSYDYLEPGMRQRLELQKDGLYLYRSVLPHAVPHLAFVGSEVSTYNNILTSGLQALWLAGVLAGRVALPPPHAMAADVRMQRHWRRKVMPPQRSRGSVLMQYMMQYHDQLLHDMRCDPRRKGFNPLAECFGAYTAADYSSLLAEGTGAGAAGGGQAAAGGRRGDG</sequence>
<comment type="caution">
    <text evidence="7">The sequence shown here is derived from an EMBL/GenBank/DDBJ whole genome shotgun (WGS) entry which is preliminary data.</text>
</comment>
<comment type="similarity">
    <text evidence="1 6">Belongs to the FMO family.</text>
</comment>
<dbReference type="OrthoDB" id="66881at2759"/>
<evidence type="ECO:0000313" key="8">
    <source>
        <dbReference type="Proteomes" id="UP000236333"/>
    </source>
</evidence>
<proteinExistence type="inferred from homology"/>
<keyword evidence="3 6" id="KW-0274">FAD</keyword>
<organism evidence="7 8">
    <name type="scientific">Tetrabaena socialis</name>
    <dbReference type="NCBI Taxonomy" id="47790"/>
    <lineage>
        <taxon>Eukaryota</taxon>
        <taxon>Viridiplantae</taxon>
        <taxon>Chlorophyta</taxon>
        <taxon>core chlorophytes</taxon>
        <taxon>Chlorophyceae</taxon>
        <taxon>CS clade</taxon>
        <taxon>Chlamydomonadales</taxon>
        <taxon>Tetrabaenaceae</taxon>
        <taxon>Tetrabaena</taxon>
    </lineage>
</organism>
<dbReference type="EC" id="1.-.-.-" evidence="6"/>
<dbReference type="PANTHER" id="PTHR43539:SF78">
    <property type="entry name" value="FLAVIN-CONTAINING MONOOXYGENASE"/>
    <property type="match status" value="1"/>
</dbReference>
<reference evidence="7 8" key="1">
    <citation type="journal article" date="2017" name="Mol. Biol. Evol.">
        <title>The 4-celled Tetrabaena socialis nuclear genome reveals the essential components for genetic control of cell number at the origin of multicellularity in the volvocine lineage.</title>
        <authorList>
            <person name="Featherston J."/>
            <person name="Arakaki Y."/>
            <person name="Hanschen E.R."/>
            <person name="Ferris P.J."/>
            <person name="Michod R.E."/>
            <person name="Olson B.J.S.C."/>
            <person name="Nozaki H."/>
            <person name="Durand P.M."/>
        </authorList>
    </citation>
    <scope>NUCLEOTIDE SEQUENCE [LARGE SCALE GENOMIC DNA]</scope>
    <source>
        <strain evidence="7 8">NIES-571</strain>
    </source>
</reference>
<name>A0A2J8AJE8_9CHLO</name>
<dbReference type="PRINTS" id="PR00370">
    <property type="entry name" value="FMOXYGENASE"/>
</dbReference>
<dbReference type="PANTHER" id="PTHR43539">
    <property type="entry name" value="FLAVIN-BINDING MONOOXYGENASE-LIKE PROTEIN (AFU_ORTHOLOGUE AFUA_4G09220)"/>
    <property type="match status" value="1"/>
</dbReference>
<dbReference type="GO" id="GO:0004499">
    <property type="term" value="F:N,N-dimethylaniline monooxygenase activity"/>
    <property type="evidence" value="ECO:0007669"/>
    <property type="project" value="InterPro"/>
</dbReference>
<dbReference type="AlphaFoldDB" id="A0A2J8AJE8"/>
<dbReference type="GO" id="GO:0050660">
    <property type="term" value="F:flavin adenine dinucleotide binding"/>
    <property type="evidence" value="ECO:0007669"/>
    <property type="project" value="InterPro"/>
</dbReference>
<evidence type="ECO:0000256" key="3">
    <source>
        <dbReference type="ARBA" id="ARBA00022827"/>
    </source>
</evidence>
<protein>
    <recommendedName>
        <fullName evidence="6">Flavin-containing monooxygenase</fullName>
        <ecNumber evidence="6">1.-.-.-</ecNumber>
    </recommendedName>
</protein>
<evidence type="ECO:0000313" key="7">
    <source>
        <dbReference type="EMBL" id="PNH12645.1"/>
    </source>
</evidence>
<dbReference type="SUPFAM" id="SSF51905">
    <property type="entry name" value="FAD/NAD(P)-binding domain"/>
    <property type="match status" value="2"/>
</dbReference>
<dbReference type="InterPro" id="IPR000960">
    <property type="entry name" value="Flavin_mOase"/>
</dbReference>
<evidence type="ECO:0000256" key="6">
    <source>
        <dbReference type="RuleBase" id="RU361177"/>
    </source>
</evidence>
<keyword evidence="6 7" id="KW-0503">Monooxygenase</keyword>
<dbReference type="PIRSF" id="PIRSF000332">
    <property type="entry name" value="FMO"/>
    <property type="match status" value="1"/>
</dbReference>
<dbReference type="Gene3D" id="3.50.50.60">
    <property type="entry name" value="FAD/NAD(P)-binding domain"/>
    <property type="match status" value="1"/>
</dbReference>
<dbReference type="GO" id="GO:0050661">
    <property type="term" value="F:NADP binding"/>
    <property type="evidence" value="ECO:0007669"/>
    <property type="project" value="InterPro"/>
</dbReference>
<comment type="cofactor">
    <cofactor evidence="6">
        <name>FAD</name>
        <dbReference type="ChEBI" id="CHEBI:57692"/>
    </cofactor>
</comment>
<evidence type="ECO:0000256" key="4">
    <source>
        <dbReference type="ARBA" id="ARBA00023002"/>
    </source>
</evidence>
<comment type="catalytic activity">
    <reaction evidence="5">
        <text>indole-3-pyruvate + NADPH + O2 + H(+) = (indol-3-yl)acetate + CO2 + NADP(+) + H2O</text>
        <dbReference type="Rhea" id="RHEA:34331"/>
        <dbReference type="ChEBI" id="CHEBI:15377"/>
        <dbReference type="ChEBI" id="CHEBI:15378"/>
        <dbReference type="ChEBI" id="CHEBI:15379"/>
        <dbReference type="ChEBI" id="CHEBI:16526"/>
        <dbReference type="ChEBI" id="CHEBI:17640"/>
        <dbReference type="ChEBI" id="CHEBI:30854"/>
        <dbReference type="ChEBI" id="CHEBI:57783"/>
        <dbReference type="ChEBI" id="CHEBI:58349"/>
        <dbReference type="EC" id="1.14.13.168"/>
    </reaction>
</comment>
<dbReference type="InterPro" id="IPR050982">
    <property type="entry name" value="Auxin_biosynth/cation_transpt"/>
</dbReference>
<keyword evidence="2 6" id="KW-0285">Flavoprotein</keyword>
<evidence type="ECO:0000256" key="5">
    <source>
        <dbReference type="ARBA" id="ARBA00047707"/>
    </source>
</evidence>
<accession>A0A2J8AJE8</accession>